<accession>A0A8T0GTW8</accession>
<dbReference type="AlphaFoldDB" id="A0A8T0GTW8"/>
<keyword evidence="2" id="KW-1185">Reference proteome</keyword>
<comment type="caution">
    <text evidence="1">The sequence shown here is derived from an EMBL/GenBank/DDBJ whole genome shotgun (WGS) entry which is preliminary data.</text>
</comment>
<evidence type="ECO:0000313" key="2">
    <source>
        <dbReference type="Proteomes" id="UP000822688"/>
    </source>
</evidence>
<proteinExistence type="predicted"/>
<protein>
    <submittedName>
        <fullName evidence="1">Uncharacterized protein</fullName>
    </submittedName>
</protein>
<organism evidence="1 2">
    <name type="scientific">Ceratodon purpureus</name>
    <name type="common">Fire moss</name>
    <name type="synonym">Dicranum purpureum</name>
    <dbReference type="NCBI Taxonomy" id="3225"/>
    <lineage>
        <taxon>Eukaryota</taxon>
        <taxon>Viridiplantae</taxon>
        <taxon>Streptophyta</taxon>
        <taxon>Embryophyta</taxon>
        <taxon>Bryophyta</taxon>
        <taxon>Bryophytina</taxon>
        <taxon>Bryopsida</taxon>
        <taxon>Dicranidae</taxon>
        <taxon>Pseudoditrichales</taxon>
        <taxon>Ditrichaceae</taxon>
        <taxon>Ceratodon</taxon>
    </lineage>
</organism>
<dbReference type="EMBL" id="CM026430">
    <property type="protein sequence ID" value="KAG0561604.1"/>
    <property type="molecule type" value="Genomic_DNA"/>
</dbReference>
<sequence length="118" mass="13508">MNLTPTKYQSHSPVKSSVARLHTRCCFIPRSLHNVCRCDVNGTGRFRTKLHAGLVMHAALRQYLPPRDRAALISTTSLCLLGRLLFRLHHVLKARNTTTVSQYYQLRVKRPLNCTPQQ</sequence>
<name>A0A8T0GTW8_CERPU</name>
<dbReference type="Proteomes" id="UP000822688">
    <property type="component" value="Chromosome 9"/>
</dbReference>
<reference evidence="1" key="1">
    <citation type="submission" date="2020-06" db="EMBL/GenBank/DDBJ databases">
        <title>WGS assembly of Ceratodon purpureus strain R40.</title>
        <authorList>
            <person name="Carey S.B."/>
            <person name="Jenkins J."/>
            <person name="Shu S."/>
            <person name="Lovell J.T."/>
            <person name="Sreedasyam A."/>
            <person name="Maumus F."/>
            <person name="Tiley G.P."/>
            <person name="Fernandez-Pozo N."/>
            <person name="Barry K."/>
            <person name="Chen C."/>
            <person name="Wang M."/>
            <person name="Lipzen A."/>
            <person name="Daum C."/>
            <person name="Saski C.A."/>
            <person name="Payton A.C."/>
            <person name="Mcbreen J.C."/>
            <person name="Conrad R.E."/>
            <person name="Kollar L.M."/>
            <person name="Olsson S."/>
            <person name="Huttunen S."/>
            <person name="Landis J.B."/>
            <person name="Wickett N.J."/>
            <person name="Johnson M.G."/>
            <person name="Rensing S.A."/>
            <person name="Grimwood J."/>
            <person name="Schmutz J."/>
            <person name="Mcdaniel S.F."/>
        </authorList>
    </citation>
    <scope>NUCLEOTIDE SEQUENCE</scope>
    <source>
        <strain evidence="1">R40</strain>
    </source>
</reference>
<gene>
    <name evidence="1" type="ORF">KC19_9G077400</name>
</gene>
<evidence type="ECO:0000313" key="1">
    <source>
        <dbReference type="EMBL" id="KAG0561604.1"/>
    </source>
</evidence>